<dbReference type="AlphaFoldDB" id="A0A7N0T9T8"/>
<protein>
    <submittedName>
        <fullName evidence="1">Uncharacterized protein</fullName>
    </submittedName>
</protein>
<keyword evidence="2" id="KW-1185">Reference proteome</keyword>
<dbReference type="EnsemblPlants" id="Kaladp0028s0083.1.v1.1">
    <property type="protein sequence ID" value="Kaladp0028s0083.1.v1.1.CDS.1"/>
    <property type="gene ID" value="Kaladp0028s0083.v1.1"/>
</dbReference>
<sequence>MAPIAPKVRISNPTNRYKVAMSVQEEAEREAEEAARPLQRTIDEVYAEVRAMRSELRSVTRAQREIMAYMRAHPQNQNQPQD</sequence>
<evidence type="ECO:0000313" key="1">
    <source>
        <dbReference type="EnsemblPlants" id="Kaladp0028s0083.1.v1.1.CDS.1"/>
    </source>
</evidence>
<organism evidence="1 2">
    <name type="scientific">Kalanchoe fedtschenkoi</name>
    <name type="common">Lavender scallops</name>
    <name type="synonym">South American air plant</name>
    <dbReference type="NCBI Taxonomy" id="63787"/>
    <lineage>
        <taxon>Eukaryota</taxon>
        <taxon>Viridiplantae</taxon>
        <taxon>Streptophyta</taxon>
        <taxon>Embryophyta</taxon>
        <taxon>Tracheophyta</taxon>
        <taxon>Spermatophyta</taxon>
        <taxon>Magnoliopsida</taxon>
        <taxon>eudicotyledons</taxon>
        <taxon>Gunneridae</taxon>
        <taxon>Pentapetalae</taxon>
        <taxon>Saxifragales</taxon>
        <taxon>Crassulaceae</taxon>
        <taxon>Kalanchoe</taxon>
    </lineage>
</organism>
<dbReference type="Gramene" id="Kaladp0028s0083.1.v1.1">
    <property type="protein sequence ID" value="Kaladp0028s0083.1.v1.1.CDS.1"/>
    <property type="gene ID" value="Kaladp0028s0083.v1.1"/>
</dbReference>
<accession>A0A7N0T9T8</accession>
<dbReference type="Proteomes" id="UP000594263">
    <property type="component" value="Unplaced"/>
</dbReference>
<name>A0A7N0T9T8_KALFE</name>
<reference evidence="1" key="1">
    <citation type="submission" date="2021-01" db="UniProtKB">
        <authorList>
            <consortium name="EnsemblPlants"/>
        </authorList>
    </citation>
    <scope>IDENTIFICATION</scope>
</reference>
<evidence type="ECO:0000313" key="2">
    <source>
        <dbReference type="Proteomes" id="UP000594263"/>
    </source>
</evidence>
<proteinExistence type="predicted"/>